<feature type="signal peptide" evidence="1">
    <location>
        <begin position="1"/>
        <end position="19"/>
    </location>
</feature>
<accession>A0A315XY73</accession>
<dbReference type="RefSeq" id="WP_109726822.1">
    <property type="nucleotide sequence ID" value="NZ_QGDI01000008.1"/>
</dbReference>
<protein>
    <submittedName>
        <fullName evidence="2">Uncharacterized protein</fullName>
    </submittedName>
</protein>
<evidence type="ECO:0000256" key="1">
    <source>
        <dbReference type="SAM" id="SignalP"/>
    </source>
</evidence>
<name>A0A315XY73_RUMFL</name>
<dbReference type="EMBL" id="QGDI01000008">
    <property type="protein sequence ID" value="PWJ11793.1"/>
    <property type="molecule type" value="Genomic_DNA"/>
</dbReference>
<sequence>MIKKMIAAMSAAAIMCSCAAYSSGAYRIPDAFAAEQSPEQSETCGVMVSIVAPNYTLPDGITAKIVEVRGEERTVLEEWDPKTVSVKEIKGLEYSDDVSYKLTTEGLPEDYCLPAETDIVLKEKGYTDKIVLCGYAITDYPGFLIRYDTGKELHFNISYVLSKSSYSTITDARDTDIIKDYCIVDDNGFRYLNSLPDKSDELFSTYTEDEFIVPDGHYTAKVELADGYRFLKKYSDSARTINKQKNIPLDYFSSDLSEGISFNVEHGYPDKALDFFIESEPTEENSCSADISVVDAETGEPINGCTVELDMHAPPLFGKMRWVTADDKPMKLDALYNLNETYNFRIINSPMCYEPSGETSFRFEAYGEHADAVIKLKRIMTDEEAAAIEQVVLPDEDPVPTDSEHCAVTVGVFDQRTKGTVLPTTVHLVEYIDGDRANRQELASWEASEEPVKTITDIEYHEGSKYYITFNNDDLFSGNYVNEGRKILYFRKGGDTDKIAVPMYNQGNADNLDASCIFYESTTGHDVSYSIDSFNSNEDILESSGVYDDKGYRYSFTQRFFTDNIGAGNLPDGEYTLKCVPAENYRFIPNSSQCLAIRMITKK</sequence>
<dbReference type="AlphaFoldDB" id="A0A315XY73"/>
<evidence type="ECO:0000313" key="2">
    <source>
        <dbReference type="EMBL" id="PWJ11793.1"/>
    </source>
</evidence>
<gene>
    <name evidence="2" type="ORF">IE37_02055</name>
</gene>
<dbReference type="Proteomes" id="UP000245720">
    <property type="component" value="Unassembled WGS sequence"/>
</dbReference>
<reference evidence="2 3" key="1">
    <citation type="submission" date="2018-05" db="EMBL/GenBank/DDBJ databases">
        <title>The Hungate 1000. A catalogue of reference genomes from the rumen microbiome.</title>
        <authorList>
            <person name="Kelly W."/>
        </authorList>
    </citation>
    <scope>NUCLEOTIDE SEQUENCE [LARGE SCALE GENOMIC DNA]</scope>
    <source>
        <strain evidence="2 3">SAb67</strain>
    </source>
</reference>
<proteinExistence type="predicted"/>
<evidence type="ECO:0000313" key="3">
    <source>
        <dbReference type="Proteomes" id="UP000245720"/>
    </source>
</evidence>
<feature type="chain" id="PRO_5038749300" evidence="1">
    <location>
        <begin position="20"/>
        <end position="603"/>
    </location>
</feature>
<comment type="caution">
    <text evidence="2">The sequence shown here is derived from an EMBL/GenBank/DDBJ whole genome shotgun (WGS) entry which is preliminary data.</text>
</comment>
<organism evidence="2 3">
    <name type="scientific">Ruminococcus flavefaciens</name>
    <dbReference type="NCBI Taxonomy" id="1265"/>
    <lineage>
        <taxon>Bacteria</taxon>
        <taxon>Bacillati</taxon>
        <taxon>Bacillota</taxon>
        <taxon>Clostridia</taxon>
        <taxon>Eubacteriales</taxon>
        <taxon>Oscillospiraceae</taxon>
        <taxon>Ruminococcus</taxon>
    </lineage>
</organism>
<dbReference type="PROSITE" id="PS51257">
    <property type="entry name" value="PROKAR_LIPOPROTEIN"/>
    <property type="match status" value="1"/>
</dbReference>
<keyword evidence="1" id="KW-0732">Signal</keyword>